<evidence type="ECO:0000313" key="4">
    <source>
        <dbReference type="Proteomes" id="UP001501442"/>
    </source>
</evidence>
<dbReference type="SUPFAM" id="SSF52540">
    <property type="entry name" value="P-loop containing nucleoside triphosphate hydrolases"/>
    <property type="match status" value="1"/>
</dbReference>
<protein>
    <submittedName>
        <fullName evidence="3">LuxR family transcriptional regulator</fullName>
    </submittedName>
</protein>
<dbReference type="InterPro" id="IPR049945">
    <property type="entry name" value="AAA_22"/>
</dbReference>
<feature type="domain" description="Winged helix-turn-helix" evidence="2">
    <location>
        <begin position="274"/>
        <end position="346"/>
    </location>
</feature>
<dbReference type="InterPro" id="IPR058852">
    <property type="entry name" value="HTH_77"/>
</dbReference>
<gene>
    <name evidence="3" type="ORF">GCM10023196_093650</name>
</gene>
<dbReference type="PRINTS" id="PR00364">
    <property type="entry name" value="DISEASERSIST"/>
</dbReference>
<proteinExistence type="predicted"/>
<dbReference type="PANTHER" id="PTHR47691">
    <property type="entry name" value="REGULATOR-RELATED"/>
    <property type="match status" value="1"/>
</dbReference>
<name>A0ABP8URV0_9ACTN</name>
<dbReference type="Pfam" id="PF13401">
    <property type="entry name" value="AAA_22"/>
    <property type="match status" value="1"/>
</dbReference>
<keyword evidence="4" id="KW-1185">Reference proteome</keyword>
<dbReference type="Gene3D" id="3.40.50.300">
    <property type="entry name" value="P-loop containing nucleotide triphosphate hydrolases"/>
    <property type="match status" value="1"/>
</dbReference>
<dbReference type="Proteomes" id="UP001501442">
    <property type="component" value="Unassembled WGS sequence"/>
</dbReference>
<dbReference type="InterPro" id="IPR011990">
    <property type="entry name" value="TPR-like_helical_dom_sf"/>
</dbReference>
<dbReference type="Gene3D" id="1.25.40.10">
    <property type="entry name" value="Tetratricopeptide repeat domain"/>
    <property type="match status" value="1"/>
</dbReference>
<dbReference type="Pfam" id="PF25872">
    <property type="entry name" value="HTH_77"/>
    <property type="match status" value="1"/>
</dbReference>
<dbReference type="InterPro" id="IPR027417">
    <property type="entry name" value="P-loop_NTPase"/>
</dbReference>
<dbReference type="RefSeq" id="WP_345441159.1">
    <property type="nucleotide sequence ID" value="NZ_BAABHK010000021.1"/>
</dbReference>
<feature type="domain" description="ORC1/DEAH AAA+ ATPase" evidence="1">
    <location>
        <begin position="35"/>
        <end position="127"/>
    </location>
</feature>
<evidence type="ECO:0000259" key="2">
    <source>
        <dbReference type="Pfam" id="PF25872"/>
    </source>
</evidence>
<dbReference type="EMBL" id="BAABHK010000021">
    <property type="protein sequence ID" value="GAA4637923.1"/>
    <property type="molecule type" value="Genomic_DNA"/>
</dbReference>
<reference evidence="4" key="1">
    <citation type="journal article" date="2019" name="Int. J. Syst. Evol. Microbiol.">
        <title>The Global Catalogue of Microorganisms (GCM) 10K type strain sequencing project: providing services to taxonomists for standard genome sequencing and annotation.</title>
        <authorList>
            <consortium name="The Broad Institute Genomics Platform"/>
            <consortium name="The Broad Institute Genome Sequencing Center for Infectious Disease"/>
            <person name="Wu L."/>
            <person name="Ma J."/>
        </authorList>
    </citation>
    <scope>NUCLEOTIDE SEQUENCE [LARGE SCALE GENOMIC DNA]</scope>
    <source>
        <strain evidence="4">JCM 17939</strain>
    </source>
</reference>
<organism evidence="3 4">
    <name type="scientific">Actinoallomurus vinaceus</name>
    <dbReference type="NCBI Taxonomy" id="1080074"/>
    <lineage>
        <taxon>Bacteria</taxon>
        <taxon>Bacillati</taxon>
        <taxon>Actinomycetota</taxon>
        <taxon>Actinomycetes</taxon>
        <taxon>Streptosporangiales</taxon>
        <taxon>Thermomonosporaceae</taxon>
        <taxon>Actinoallomurus</taxon>
    </lineage>
</organism>
<dbReference type="PANTHER" id="PTHR47691:SF3">
    <property type="entry name" value="HTH-TYPE TRANSCRIPTIONAL REGULATOR RV0890C-RELATED"/>
    <property type="match status" value="1"/>
</dbReference>
<accession>A0ABP8URV0</accession>
<sequence length="694" mass="75971">MAGSHSAHPAGNLPVDLTSFVGRGHEISMVKRLIRHHRLVTVTGGPGVGKTRLAERVARQSAGSFADGVRLVELAALKDARFLTQTVGDAVGVPGESGSAARDVLARFLAEKNLLLVLDNCEHLVDSCALLAADLLQAAPGLRILATSRQPLHVGGEWLMELPPLPVPQEEDGPPGRNDAVRLFTERATAALPGFAVTAASRAEVAEICRRLDGIPLAIELAAVRVRAMPVEAILARLGEHSLQALGAGAQMTTPRLQTMRAAIDWSFHLCSKAEQRLWMRASVFSGGFDIGDAEQVCSGDGIDDVEVLTLLDGLVDKSVLTSSPAGPVARYRMLEPIREYGAERLTRSGQARAVRTRHRDHFAEVARQSERWFLSSEELEGFDRLGLDYSNVRSALEFCVSEPGQAGDGLRIACSLWQYWTTAVGHREGRYWLDRTLSLAPEPSPARANALWVNAWLALLMAEWDTARSLTDQCLALAERLGDESAWAHATMLRGMHTFFCDDLHRAVAFFEDALTRLRALDDRAGVWMTLRFLTYGTALLGETERSRVFGEECLDMSARAGAPVTYARSLGLCGVAHWLIGDRERATWLARERLRVSPHIDGWGIAHCLEVLAWDAAARHDFEGAARLLGCAHSIWRFTAAPLTQRHLAADHRLCEQRTRAALGEETFGKLFDEGVRLSIDQALTYALAEST</sequence>
<dbReference type="SUPFAM" id="SSF48452">
    <property type="entry name" value="TPR-like"/>
    <property type="match status" value="1"/>
</dbReference>
<evidence type="ECO:0000259" key="1">
    <source>
        <dbReference type="Pfam" id="PF13401"/>
    </source>
</evidence>
<evidence type="ECO:0000313" key="3">
    <source>
        <dbReference type="EMBL" id="GAA4637923.1"/>
    </source>
</evidence>
<comment type="caution">
    <text evidence="3">The sequence shown here is derived from an EMBL/GenBank/DDBJ whole genome shotgun (WGS) entry which is preliminary data.</text>
</comment>